<protein>
    <recommendedName>
        <fullName evidence="9">ML-like domain-containing protein</fullName>
    </recommendedName>
</protein>
<comment type="similarity">
    <text evidence="2">Belongs to the transient receptor potential (TRP) ion channel family.</text>
</comment>
<evidence type="ECO:0000256" key="5">
    <source>
        <dbReference type="ARBA" id="ARBA00022989"/>
    </source>
</evidence>
<accession>A0A1E3QLQ6</accession>
<dbReference type="PANTHER" id="PTHR31145:SF2">
    <property type="entry name" value="FLAVIN CARRIER PROTEIN 2"/>
    <property type="match status" value="1"/>
</dbReference>
<dbReference type="STRING" id="984486.A0A1E3QLQ6"/>
<dbReference type="RefSeq" id="XP_018983951.1">
    <property type="nucleotide sequence ID" value="XM_019129295.1"/>
</dbReference>
<keyword evidence="6 7" id="KW-0472">Membrane</keyword>
<name>A0A1E3QLQ6_9ASCO</name>
<evidence type="ECO:0000256" key="8">
    <source>
        <dbReference type="SAM" id="SignalP"/>
    </source>
</evidence>
<feature type="transmembrane region" description="Helical" evidence="7">
    <location>
        <begin position="503"/>
        <end position="524"/>
    </location>
</feature>
<dbReference type="GO" id="GO:0016020">
    <property type="term" value="C:membrane"/>
    <property type="evidence" value="ECO:0007669"/>
    <property type="project" value="UniProtKB-SubCell"/>
</dbReference>
<dbReference type="GO" id="GO:0009272">
    <property type="term" value="P:fungal-type cell wall biogenesis"/>
    <property type="evidence" value="ECO:0007669"/>
    <property type="project" value="TreeGrafter"/>
</dbReference>
<feature type="transmembrane region" description="Helical" evidence="7">
    <location>
        <begin position="360"/>
        <end position="382"/>
    </location>
</feature>
<dbReference type="PANTHER" id="PTHR31145">
    <property type="entry name" value="INTEGRAL MEMBRANE PROTEIN (AFU_ORTHOLOGUE AFUA_7G01610)"/>
    <property type="match status" value="1"/>
</dbReference>
<keyword evidence="4 8" id="KW-0732">Signal</keyword>
<dbReference type="OrthoDB" id="5212126at2759"/>
<feature type="transmembrane region" description="Helical" evidence="7">
    <location>
        <begin position="441"/>
        <end position="466"/>
    </location>
</feature>
<feature type="signal peptide" evidence="8">
    <location>
        <begin position="1"/>
        <end position="20"/>
    </location>
</feature>
<dbReference type="SMART" id="SM01320">
    <property type="entry name" value="TRP_N"/>
    <property type="match status" value="1"/>
</dbReference>
<keyword evidence="11" id="KW-1185">Reference proteome</keyword>
<keyword evidence="3 7" id="KW-0812">Transmembrane</keyword>
<dbReference type="AlphaFoldDB" id="A0A1E3QLQ6"/>
<feature type="transmembrane region" description="Helical" evidence="7">
    <location>
        <begin position="530"/>
        <end position="548"/>
    </location>
</feature>
<dbReference type="InterPro" id="IPR040241">
    <property type="entry name" value="TRP_Flc/Pkd2-like"/>
</dbReference>
<evidence type="ECO:0000256" key="3">
    <source>
        <dbReference type="ARBA" id="ARBA00022692"/>
    </source>
</evidence>
<evidence type="ECO:0000256" key="1">
    <source>
        <dbReference type="ARBA" id="ARBA00004141"/>
    </source>
</evidence>
<feature type="transmembrane region" description="Helical" evidence="7">
    <location>
        <begin position="414"/>
        <end position="435"/>
    </location>
</feature>
<evidence type="ECO:0000256" key="6">
    <source>
        <dbReference type="ARBA" id="ARBA00023136"/>
    </source>
</evidence>
<dbReference type="GO" id="GO:0055085">
    <property type="term" value="P:transmembrane transport"/>
    <property type="evidence" value="ECO:0007669"/>
    <property type="project" value="TreeGrafter"/>
</dbReference>
<feature type="domain" description="ML-like" evidence="9">
    <location>
        <begin position="22"/>
        <end position="162"/>
    </location>
</feature>
<dbReference type="Proteomes" id="UP000094336">
    <property type="component" value="Unassembled WGS sequence"/>
</dbReference>
<dbReference type="InterPro" id="IPR032800">
    <property type="entry name" value="TRP_N"/>
</dbReference>
<evidence type="ECO:0000256" key="4">
    <source>
        <dbReference type="ARBA" id="ARBA00022729"/>
    </source>
</evidence>
<proteinExistence type="inferred from homology"/>
<keyword evidence="5 7" id="KW-1133">Transmembrane helix</keyword>
<feature type="chain" id="PRO_5009134302" description="ML-like domain-containing protein" evidence="8">
    <location>
        <begin position="21"/>
        <end position="735"/>
    </location>
</feature>
<feature type="transmembrane region" description="Helical" evidence="7">
    <location>
        <begin position="560"/>
        <end position="578"/>
    </location>
</feature>
<evidence type="ECO:0000259" key="9">
    <source>
        <dbReference type="SMART" id="SM01320"/>
    </source>
</evidence>
<gene>
    <name evidence="10" type="ORF">BABINDRAFT_162335</name>
</gene>
<evidence type="ECO:0000313" key="10">
    <source>
        <dbReference type="EMBL" id="ODQ78623.1"/>
    </source>
</evidence>
<dbReference type="Pfam" id="PF14558">
    <property type="entry name" value="TRP_N"/>
    <property type="match status" value="1"/>
</dbReference>
<dbReference type="GeneID" id="30147148"/>
<evidence type="ECO:0000313" key="11">
    <source>
        <dbReference type="Proteomes" id="UP000094336"/>
    </source>
</evidence>
<dbReference type="Pfam" id="PF06011">
    <property type="entry name" value="TRP"/>
    <property type="match status" value="1"/>
</dbReference>
<dbReference type="EMBL" id="KV454434">
    <property type="protein sequence ID" value="ODQ78623.1"/>
    <property type="molecule type" value="Genomic_DNA"/>
</dbReference>
<evidence type="ECO:0000256" key="2">
    <source>
        <dbReference type="ARBA" id="ARBA00010642"/>
    </source>
</evidence>
<organism evidence="10 11">
    <name type="scientific">Babjeviella inositovora NRRL Y-12698</name>
    <dbReference type="NCBI Taxonomy" id="984486"/>
    <lineage>
        <taxon>Eukaryota</taxon>
        <taxon>Fungi</taxon>
        <taxon>Dikarya</taxon>
        <taxon>Ascomycota</taxon>
        <taxon>Saccharomycotina</taxon>
        <taxon>Pichiomycetes</taxon>
        <taxon>Serinales incertae sedis</taxon>
        <taxon>Babjeviella</taxon>
    </lineage>
</organism>
<feature type="transmembrane region" description="Helical" evidence="7">
    <location>
        <begin position="590"/>
        <end position="621"/>
    </location>
</feature>
<comment type="subcellular location">
    <subcellularLocation>
        <location evidence="1">Membrane</location>
        <topology evidence="1">Multi-pass membrane protein</topology>
    </subcellularLocation>
</comment>
<evidence type="ECO:0000256" key="7">
    <source>
        <dbReference type="SAM" id="Phobius"/>
    </source>
</evidence>
<dbReference type="InterPro" id="IPR010308">
    <property type="entry name" value="TRP_C"/>
</dbReference>
<sequence length="735" mass="81229">MKLPFLHHMVALYLVTAATATLYVKSSSLLTCMENSQFTASFFDVVFTPNNNTATFDISAITTISGNVTAHVDLIVYGLTVLSKEFLLCSLNYGSVCPLTSGHIDIDSFYTVDKNITSMIPGIAYTIPDLDASVRVMLYAEKDPTTPLACVEAILTNGKTVLTKYAAWPIAAISGLGLVTAGVVSVIGHSNTAAHIASNSVSLFIYFQSVAMTSMMGVYRVPPMAAAWAQNFQWTMGIIKVGVIQRFANWYVQATGGTSTSILYNQQYLSISPQKKIKRSLDFVNDITQYAADPGMSFVSRQVRKIPQLLKRVQLAYNIDVEDSNLYTTNEKSADLSGKILVLRGIQRVSFLAGIEITNLFMTAMAFTLFFGLVLLVCLVLFKAAIELCIRTNVMNEGKFHEYRKQWPIIVKGVLYRLALIAFPQLGVLCFWQLLERDSVGCIIIAIVLLAVVIGLLFQAAVRVVLIARNSIRMYKNPAYLLYGDSKVLNRFGFLYVQYSADAYYWVIVHLCYVLFRSLVIGVAQSNGKAQSLIVFIIEIAYFGGLCWRRPYMDKRTNVFNILIGVVSVLNAIFYVFFSNLFGQAAVVSSVMAVVLFVLNAVFSLVLLVFTIVTCSLALIYKNPDTRYQPMKDDRVSFIPKGMNVSDSKEGGGFELAALGAAAMRGHDQTKYDDDSVLFDANSDERGRLNSGQSSSRSSFTAVQPGSAVGNNYGRLEYVGNYNQLRTNENVRWGL</sequence>
<reference evidence="11" key="1">
    <citation type="submission" date="2016-05" db="EMBL/GenBank/DDBJ databases">
        <title>Comparative genomics of biotechnologically important yeasts.</title>
        <authorList>
            <consortium name="DOE Joint Genome Institute"/>
            <person name="Riley R."/>
            <person name="Haridas S."/>
            <person name="Wolfe K.H."/>
            <person name="Lopes M.R."/>
            <person name="Hittinger C.T."/>
            <person name="Goker M."/>
            <person name="Salamov A."/>
            <person name="Wisecaver J."/>
            <person name="Long T.M."/>
            <person name="Aerts A.L."/>
            <person name="Barry K."/>
            <person name="Choi C."/>
            <person name="Clum A."/>
            <person name="Coughlan A.Y."/>
            <person name="Deshpande S."/>
            <person name="Douglass A.P."/>
            <person name="Hanson S.J."/>
            <person name="Klenk H.-P."/>
            <person name="Labutti K."/>
            <person name="Lapidus A."/>
            <person name="Lindquist E."/>
            <person name="Lipzen A."/>
            <person name="Meier-Kolthoff J.P."/>
            <person name="Ohm R.A."/>
            <person name="Otillar R.P."/>
            <person name="Pangilinan J."/>
            <person name="Peng Y."/>
            <person name="Rokas A."/>
            <person name="Rosa C.A."/>
            <person name="Scheuner C."/>
            <person name="Sibirny A.A."/>
            <person name="Slot J.C."/>
            <person name="Stielow J.B."/>
            <person name="Sun H."/>
            <person name="Kurtzman C.P."/>
            <person name="Blackwell M."/>
            <person name="Grigoriev I.V."/>
            <person name="Jeffries T.W."/>
        </authorList>
    </citation>
    <scope>NUCLEOTIDE SEQUENCE [LARGE SCALE GENOMIC DNA]</scope>
    <source>
        <strain evidence="11">NRRL Y-12698</strain>
    </source>
</reference>